<evidence type="ECO:0000313" key="1">
    <source>
        <dbReference type="EMBL" id="NML95998.1"/>
    </source>
</evidence>
<keyword evidence="2" id="KW-1185">Reference proteome</keyword>
<dbReference type="AlphaFoldDB" id="A0A7Y0BTA4"/>
<dbReference type="Proteomes" id="UP000583556">
    <property type="component" value="Unassembled WGS sequence"/>
</dbReference>
<proteinExistence type="predicted"/>
<name>A0A7Y0BTA4_9SPHN</name>
<gene>
    <name evidence="1" type="ORF">HHL27_20205</name>
</gene>
<sequence>MVVPLTPGHSWQAHKDFAHCFAEALAIEEHPFPIRDIDPLQRCASDKALAGWGFASQRLPDL</sequence>
<protein>
    <submittedName>
        <fullName evidence="1">Uncharacterized protein</fullName>
    </submittedName>
</protein>
<evidence type="ECO:0000313" key="2">
    <source>
        <dbReference type="Proteomes" id="UP000583556"/>
    </source>
</evidence>
<comment type="caution">
    <text evidence="1">The sequence shown here is derived from an EMBL/GenBank/DDBJ whole genome shotgun (WGS) entry which is preliminary data.</text>
</comment>
<dbReference type="EMBL" id="JABBGM010000015">
    <property type="protein sequence ID" value="NML95998.1"/>
    <property type="molecule type" value="Genomic_DNA"/>
</dbReference>
<dbReference type="RefSeq" id="WP_169495202.1">
    <property type="nucleotide sequence ID" value="NZ_JABBGM010000015.1"/>
</dbReference>
<organism evidence="1 2">
    <name type="scientific">Novosphingobium olei</name>
    <dbReference type="NCBI Taxonomy" id="2728851"/>
    <lineage>
        <taxon>Bacteria</taxon>
        <taxon>Pseudomonadati</taxon>
        <taxon>Pseudomonadota</taxon>
        <taxon>Alphaproteobacteria</taxon>
        <taxon>Sphingomonadales</taxon>
        <taxon>Sphingomonadaceae</taxon>
        <taxon>Novosphingobium</taxon>
    </lineage>
</organism>
<reference evidence="1 2" key="1">
    <citation type="submission" date="2020-04" db="EMBL/GenBank/DDBJ databases">
        <title>Novosphingobium sp. TW-4 isolated from soil.</title>
        <authorList>
            <person name="Dahal R.H."/>
            <person name="Chaudhary D.K."/>
        </authorList>
    </citation>
    <scope>NUCLEOTIDE SEQUENCE [LARGE SCALE GENOMIC DNA]</scope>
    <source>
        <strain evidence="1 2">TW-4</strain>
    </source>
</reference>
<accession>A0A7Y0BTA4</accession>